<protein>
    <submittedName>
        <fullName evidence="1">Uncharacterized protein</fullName>
    </submittedName>
</protein>
<sequence>MDLMDVVILSLTRLSIMNKVYDKCMISI</sequence>
<evidence type="ECO:0000313" key="1">
    <source>
        <dbReference type="EMBL" id="QHS94586.1"/>
    </source>
</evidence>
<organism evidence="1">
    <name type="scientific">viral metagenome</name>
    <dbReference type="NCBI Taxonomy" id="1070528"/>
    <lineage>
        <taxon>unclassified sequences</taxon>
        <taxon>metagenomes</taxon>
        <taxon>organismal metagenomes</taxon>
    </lineage>
</organism>
<dbReference type="AlphaFoldDB" id="A0A6C0BQW7"/>
<name>A0A6C0BQW7_9ZZZZ</name>
<reference evidence="1" key="1">
    <citation type="journal article" date="2020" name="Nature">
        <title>Giant virus diversity and host interactions through global metagenomics.</title>
        <authorList>
            <person name="Schulz F."/>
            <person name="Roux S."/>
            <person name="Paez-Espino D."/>
            <person name="Jungbluth S."/>
            <person name="Walsh D.A."/>
            <person name="Denef V.J."/>
            <person name="McMahon K.D."/>
            <person name="Konstantinidis K.T."/>
            <person name="Eloe-Fadrosh E.A."/>
            <person name="Kyrpides N.C."/>
            <person name="Woyke T."/>
        </authorList>
    </citation>
    <scope>NUCLEOTIDE SEQUENCE</scope>
    <source>
        <strain evidence="1">GVMAG-M-3300018416-45</strain>
    </source>
</reference>
<dbReference type="EMBL" id="MN739226">
    <property type="protein sequence ID" value="QHS94586.1"/>
    <property type="molecule type" value="Genomic_DNA"/>
</dbReference>
<proteinExistence type="predicted"/>
<accession>A0A6C0BQW7</accession>